<reference evidence="9 10" key="1">
    <citation type="submission" date="2019-04" db="EMBL/GenBank/DDBJ databases">
        <title>Cohnella sp. nov., isolated from soil.</title>
        <authorList>
            <person name="Kim W."/>
        </authorList>
    </citation>
    <scope>NUCLEOTIDE SEQUENCE [LARGE SCALE GENOMIC DNA]</scope>
    <source>
        <strain evidence="9 10">CAU 1483</strain>
    </source>
</reference>
<evidence type="ECO:0000256" key="2">
    <source>
        <dbReference type="ARBA" id="ARBA00022654"/>
    </source>
</evidence>
<accession>A0A4U0F407</accession>
<keyword evidence="4 8" id="KW-0812">Transmembrane</keyword>
<evidence type="ECO:0000313" key="10">
    <source>
        <dbReference type="Proteomes" id="UP000309673"/>
    </source>
</evidence>
<feature type="transmembrane region" description="Helical" evidence="8">
    <location>
        <begin position="168"/>
        <end position="194"/>
    </location>
</feature>
<dbReference type="GO" id="GO:0009372">
    <property type="term" value="P:quorum sensing"/>
    <property type="evidence" value="ECO:0007669"/>
    <property type="project" value="UniProtKB-KW"/>
</dbReference>
<evidence type="ECO:0000256" key="8">
    <source>
        <dbReference type="SAM" id="Phobius"/>
    </source>
</evidence>
<keyword evidence="7 8" id="KW-0472">Membrane</keyword>
<organism evidence="9 10">
    <name type="scientific">Cohnella pontilimi</name>
    <dbReference type="NCBI Taxonomy" id="2564100"/>
    <lineage>
        <taxon>Bacteria</taxon>
        <taxon>Bacillati</taxon>
        <taxon>Bacillota</taxon>
        <taxon>Bacilli</taxon>
        <taxon>Bacillales</taxon>
        <taxon>Paenibacillaceae</taxon>
        <taxon>Cohnella</taxon>
    </lineage>
</organism>
<dbReference type="SMART" id="SM00793">
    <property type="entry name" value="AgrB"/>
    <property type="match status" value="1"/>
</dbReference>
<keyword evidence="6 8" id="KW-1133">Transmembrane helix</keyword>
<comment type="caution">
    <text evidence="9">The sequence shown here is derived from an EMBL/GenBank/DDBJ whole genome shotgun (WGS) entry which is preliminary data.</text>
</comment>
<dbReference type="Proteomes" id="UP000309673">
    <property type="component" value="Unassembled WGS sequence"/>
</dbReference>
<evidence type="ECO:0000256" key="6">
    <source>
        <dbReference type="ARBA" id="ARBA00022989"/>
    </source>
</evidence>
<name>A0A4U0F407_9BACL</name>
<keyword evidence="1" id="KW-1003">Cell membrane</keyword>
<protein>
    <submittedName>
        <fullName evidence="9">Post-translational modification of quorum-sensing peptide protein</fullName>
    </submittedName>
</protein>
<dbReference type="InterPro" id="IPR006741">
    <property type="entry name" value="AgrB"/>
</dbReference>
<dbReference type="AlphaFoldDB" id="A0A4U0F407"/>
<evidence type="ECO:0000256" key="3">
    <source>
        <dbReference type="ARBA" id="ARBA00022670"/>
    </source>
</evidence>
<evidence type="ECO:0000256" key="5">
    <source>
        <dbReference type="ARBA" id="ARBA00022801"/>
    </source>
</evidence>
<keyword evidence="2" id="KW-0673">Quorum sensing</keyword>
<evidence type="ECO:0000313" key="9">
    <source>
        <dbReference type="EMBL" id="TJY38938.1"/>
    </source>
</evidence>
<feature type="transmembrane region" description="Helical" evidence="8">
    <location>
        <begin position="56"/>
        <end position="75"/>
    </location>
</feature>
<dbReference type="OrthoDB" id="2666767at2"/>
<dbReference type="GO" id="GO:0006508">
    <property type="term" value="P:proteolysis"/>
    <property type="evidence" value="ECO:0007669"/>
    <property type="project" value="UniProtKB-KW"/>
</dbReference>
<proteinExistence type="predicted"/>
<keyword evidence="10" id="KW-1185">Reference proteome</keyword>
<feature type="transmembrane region" description="Helical" evidence="8">
    <location>
        <begin position="129"/>
        <end position="147"/>
    </location>
</feature>
<dbReference type="GO" id="GO:0016020">
    <property type="term" value="C:membrane"/>
    <property type="evidence" value="ECO:0007669"/>
    <property type="project" value="InterPro"/>
</dbReference>
<evidence type="ECO:0000256" key="1">
    <source>
        <dbReference type="ARBA" id="ARBA00022475"/>
    </source>
</evidence>
<keyword evidence="5" id="KW-0378">Hydrolase</keyword>
<dbReference type="Pfam" id="PF04647">
    <property type="entry name" value="AgrB"/>
    <property type="match status" value="1"/>
</dbReference>
<dbReference type="GO" id="GO:0008233">
    <property type="term" value="F:peptidase activity"/>
    <property type="evidence" value="ECO:0007669"/>
    <property type="project" value="UniProtKB-KW"/>
</dbReference>
<gene>
    <name evidence="9" type="ORF">E5161_19090</name>
</gene>
<sequence>MFITSPDSTSLCLRFSSISRFGRRGPILIDAISRKLAVNIKQANPEHPASVEVMRYAIASILNLVATILISIVAAYFFDHVANTVLALAAFLSLRMISGGRHLDSSVGCLLLTVALSNIIPFLHLPDTTIYILTSVSIVIAFFFAPCNMERTNRIPKRFYPLLKYLSMLYIASNLLILSTTICICFFIQCLTIIQWRR</sequence>
<evidence type="ECO:0000256" key="4">
    <source>
        <dbReference type="ARBA" id="ARBA00022692"/>
    </source>
</evidence>
<dbReference type="EMBL" id="SUPK01000011">
    <property type="protein sequence ID" value="TJY38938.1"/>
    <property type="molecule type" value="Genomic_DNA"/>
</dbReference>
<evidence type="ECO:0000256" key="7">
    <source>
        <dbReference type="ARBA" id="ARBA00023136"/>
    </source>
</evidence>
<keyword evidence="3" id="KW-0645">Protease</keyword>